<evidence type="ECO:0000259" key="1">
    <source>
        <dbReference type="PROSITE" id="PS51186"/>
    </source>
</evidence>
<keyword evidence="3" id="KW-1185">Reference proteome</keyword>
<evidence type="ECO:0000313" key="2">
    <source>
        <dbReference type="EMBL" id="MFD0857329.1"/>
    </source>
</evidence>
<sequence>MRFRWDWLSPVLQAPYVPTLGPVHPEVLSVDLFHDVLSAADTGRFLPYDKDRRWFSSKDERVIIKEIIHAPDLTLIPTLSTRGRGTIKLHHFAIAPPDFTDLSRQARCLGNTYGAASAKVIWFHQNPSKARNRIMLKTYAARDQIEQPEHIIELGHCEIADTFPAFADQLGVAGFAFLYQRMSAGCDDGPVLVAVDDDRIVGAVGPLTTLTDAVGVRMVPPQYYAVHPDYRRRGHGRALWKAALAWGLQHGAAYKVLQAQTGAPAEYLYLSEGLATLGFINTRTLSAV</sequence>
<feature type="domain" description="N-acetyltransferase" evidence="1">
    <location>
        <begin position="149"/>
        <end position="288"/>
    </location>
</feature>
<dbReference type="EMBL" id="JBHTIR010004403">
    <property type="protein sequence ID" value="MFD0857329.1"/>
    <property type="molecule type" value="Genomic_DNA"/>
</dbReference>
<protein>
    <submittedName>
        <fullName evidence="2">GNAT family N-acetyltransferase</fullName>
        <ecNumber evidence="2">2.3.-.-</ecNumber>
    </submittedName>
</protein>
<dbReference type="EC" id="2.3.-.-" evidence="2"/>
<reference evidence="3" key="1">
    <citation type="journal article" date="2019" name="Int. J. Syst. Evol. Microbiol.">
        <title>The Global Catalogue of Microorganisms (GCM) 10K type strain sequencing project: providing services to taxonomists for standard genome sequencing and annotation.</title>
        <authorList>
            <consortium name="The Broad Institute Genomics Platform"/>
            <consortium name="The Broad Institute Genome Sequencing Center for Infectious Disease"/>
            <person name="Wu L."/>
            <person name="Ma J."/>
        </authorList>
    </citation>
    <scope>NUCLEOTIDE SEQUENCE [LARGE SCALE GENOMIC DNA]</scope>
    <source>
        <strain evidence="3">JCM 31696</strain>
    </source>
</reference>
<dbReference type="Gene3D" id="3.40.630.30">
    <property type="match status" value="1"/>
</dbReference>
<keyword evidence="2" id="KW-0012">Acyltransferase</keyword>
<accession>A0ABW3CUN5</accession>
<comment type="caution">
    <text evidence="2">The sequence shown here is derived from an EMBL/GenBank/DDBJ whole genome shotgun (WGS) entry which is preliminary data.</text>
</comment>
<dbReference type="GO" id="GO:0016746">
    <property type="term" value="F:acyltransferase activity"/>
    <property type="evidence" value="ECO:0007669"/>
    <property type="project" value="UniProtKB-KW"/>
</dbReference>
<dbReference type="CDD" id="cd04301">
    <property type="entry name" value="NAT_SF"/>
    <property type="match status" value="1"/>
</dbReference>
<dbReference type="Pfam" id="PF00583">
    <property type="entry name" value="Acetyltransf_1"/>
    <property type="match status" value="1"/>
</dbReference>
<gene>
    <name evidence="2" type="ORF">ACFQ07_34315</name>
</gene>
<dbReference type="InterPro" id="IPR016181">
    <property type="entry name" value="Acyl_CoA_acyltransferase"/>
</dbReference>
<dbReference type="InterPro" id="IPR000182">
    <property type="entry name" value="GNAT_dom"/>
</dbReference>
<keyword evidence="2" id="KW-0808">Transferase</keyword>
<proteinExistence type="predicted"/>
<organism evidence="2 3">
    <name type="scientific">Actinomadura adrarensis</name>
    <dbReference type="NCBI Taxonomy" id="1819600"/>
    <lineage>
        <taxon>Bacteria</taxon>
        <taxon>Bacillati</taxon>
        <taxon>Actinomycetota</taxon>
        <taxon>Actinomycetes</taxon>
        <taxon>Streptosporangiales</taxon>
        <taxon>Thermomonosporaceae</taxon>
        <taxon>Actinomadura</taxon>
    </lineage>
</organism>
<name>A0ABW3CUN5_9ACTN</name>
<dbReference type="PROSITE" id="PS51186">
    <property type="entry name" value="GNAT"/>
    <property type="match status" value="1"/>
</dbReference>
<dbReference type="Proteomes" id="UP001597083">
    <property type="component" value="Unassembled WGS sequence"/>
</dbReference>
<dbReference type="SUPFAM" id="SSF55729">
    <property type="entry name" value="Acyl-CoA N-acyltransferases (Nat)"/>
    <property type="match status" value="1"/>
</dbReference>
<evidence type="ECO:0000313" key="3">
    <source>
        <dbReference type="Proteomes" id="UP001597083"/>
    </source>
</evidence>